<evidence type="ECO:0000256" key="1">
    <source>
        <dbReference type="SAM" id="SignalP"/>
    </source>
</evidence>
<keyword evidence="1" id="KW-0732">Signal</keyword>
<dbReference type="InterPro" id="IPR021314">
    <property type="entry name" value="DUF2911"/>
</dbReference>
<dbReference type="InterPro" id="IPR011990">
    <property type="entry name" value="TPR-like_helical_dom_sf"/>
</dbReference>
<evidence type="ECO:0000313" key="3">
    <source>
        <dbReference type="Proteomes" id="UP000183257"/>
    </source>
</evidence>
<feature type="chain" id="PRO_5012701589" description="DUF2911 domain-containing protein" evidence="1">
    <location>
        <begin position="20"/>
        <end position="281"/>
    </location>
</feature>
<evidence type="ECO:0008006" key="4">
    <source>
        <dbReference type="Google" id="ProtNLM"/>
    </source>
</evidence>
<evidence type="ECO:0000313" key="2">
    <source>
        <dbReference type="EMBL" id="SFW25528.1"/>
    </source>
</evidence>
<dbReference type="SUPFAM" id="SSF81901">
    <property type="entry name" value="HCP-like"/>
    <property type="match status" value="1"/>
</dbReference>
<dbReference type="Gene3D" id="1.25.40.10">
    <property type="entry name" value="Tetratricopeptide repeat domain"/>
    <property type="match status" value="1"/>
</dbReference>
<dbReference type="OrthoDB" id="187854at2"/>
<reference evidence="3" key="1">
    <citation type="submission" date="2016-11" db="EMBL/GenBank/DDBJ databases">
        <authorList>
            <person name="Varghese N."/>
            <person name="Submissions S."/>
        </authorList>
    </citation>
    <scope>NUCLEOTIDE SEQUENCE [LARGE SCALE GENOMIC DNA]</scope>
    <source>
        <strain evidence="3">DSM 24786</strain>
    </source>
</reference>
<proteinExistence type="predicted"/>
<dbReference type="STRING" id="76595.SAMN05660313_00819"/>
<organism evidence="2 3">
    <name type="scientific">Cellulophaga fucicola</name>
    <dbReference type="NCBI Taxonomy" id="76595"/>
    <lineage>
        <taxon>Bacteria</taxon>
        <taxon>Pseudomonadati</taxon>
        <taxon>Bacteroidota</taxon>
        <taxon>Flavobacteriia</taxon>
        <taxon>Flavobacteriales</taxon>
        <taxon>Flavobacteriaceae</taxon>
        <taxon>Cellulophaga</taxon>
    </lineage>
</organism>
<gene>
    <name evidence="2" type="ORF">SAMN05660313_00819</name>
</gene>
<accession>A0A1K1MQS4</accession>
<keyword evidence="3" id="KW-1185">Reference proteome</keyword>
<feature type="signal peptide" evidence="1">
    <location>
        <begin position="1"/>
        <end position="19"/>
    </location>
</feature>
<protein>
    <recommendedName>
        <fullName evidence="4">DUF2911 domain-containing protein</fullName>
    </recommendedName>
</protein>
<dbReference type="Proteomes" id="UP000183257">
    <property type="component" value="Unassembled WGS sequence"/>
</dbReference>
<sequence>MKKIALVLIAVFALTGVQAQIETPQPSPFTKMEQKVGLTDVTLEYSRPSARGREVFGNLVPFDKLWRTGANKNTIITFSDAVTIGGKEVKAGSYAVFTKPGATSWEVVFYADTNNWGTPSAWDESKVAATIKADVVKMPMKVETFTMTFDDLTSGSAVLGILWEDVYVGVKFEVPTDKKVTAAITRSMNGPSAQDYYASAVYYSAEGKDINQAKTWMEKAMSMMEKPAFYQLRQLSLIYAKAGDKKKAIETAKKSLAGSKEAGNADYVKMNEDSLKEWGAK</sequence>
<dbReference type="AlphaFoldDB" id="A0A1K1MQS4"/>
<name>A0A1K1MQS4_9FLAO</name>
<dbReference type="Pfam" id="PF11138">
    <property type="entry name" value="DUF2911"/>
    <property type="match status" value="1"/>
</dbReference>
<dbReference type="RefSeq" id="WP_072302470.1">
    <property type="nucleotide sequence ID" value="NZ_FPIY01000001.1"/>
</dbReference>
<dbReference type="EMBL" id="FPIY01000001">
    <property type="protein sequence ID" value="SFW25528.1"/>
    <property type="molecule type" value="Genomic_DNA"/>
</dbReference>